<feature type="compositionally biased region" description="Low complexity" evidence="1">
    <location>
        <begin position="451"/>
        <end position="462"/>
    </location>
</feature>
<organism evidence="4 5">
    <name type="scientific">Meloidogyne hapla</name>
    <name type="common">Root-knot nematode worm</name>
    <dbReference type="NCBI Taxonomy" id="6305"/>
    <lineage>
        <taxon>Eukaryota</taxon>
        <taxon>Metazoa</taxon>
        <taxon>Ecdysozoa</taxon>
        <taxon>Nematoda</taxon>
        <taxon>Chromadorea</taxon>
        <taxon>Rhabditida</taxon>
        <taxon>Tylenchina</taxon>
        <taxon>Tylenchomorpha</taxon>
        <taxon>Tylenchoidea</taxon>
        <taxon>Meloidogynidae</taxon>
        <taxon>Meloidogyninae</taxon>
        <taxon>Meloidogyne</taxon>
    </lineage>
</organism>
<keyword evidence="2" id="KW-0472">Membrane</keyword>
<evidence type="ECO:0000313" key="5">
    <source>
        <dbReference type="WBParaSite" id="MhA1_Contig357.frz3.gene23"/>
    </source>
</evidence>
<protein>
    <submittedName>
        <fullName evidence="5">Secreted protein</fullName>
    </submittedName>
</protein>
<feature type="signal peptide" evidence="3">
    <location>
        <begin position="1"/>
        <end position="27"/>
    </location>
</feature>
<feature type="compositionally biased region" description="Basic and acidic residues" evidence="1">
    <location>
        <begin position="415"/>
        <end position="428"/>
    </location>
</feature>
<keyword evidence="3" id="KW-0732">Signal</keyword>
<accession>A0A1I8BPQ0</accession>
<dbReference type="WBParaSite" id="MhA1_Contig357.frz3.gene23">
    <property type="protein sequence ID" value="MhA1_Contig357.frz3.gene23"/>
    <property type="gene ID" value="MhA1_Contig357.frz3.gene23"/>
</dbReference>
<keyword evidence="2" id="KW-0812">Transmembrane</keyword>
<feature type="region of interest" description="Disordered" evidence="1">
    <location>
        <begin position="348"/>
        <end position="496"/>
    </location>
</feature>
<proteinExistence type="predicted"/>
<dbReference type="AlphaFoldDB" id="A0A1I8BPQ0"/>
<keyword evidence="2" id="KW-1133">Transmembrane helix</keyword>
<sequence>MKRKFSHSIPNSISLIVLLFFINASCGASFEGSTYFNAAMRNQVKEFLKSNLEDIASIDRDRGTYSYKMDNALQHLFNGLTLYNDHFRFGGILDYCIEIEETVVSNLERKYEFIYAFMLTKPLFVANELSKLIEIGNKGKHELQFRFLLLAATQKTEELRFIHQILDVLLEKELQFENYFNDYYDKSAIEFLNYRFHFGTSKQGSFKYEIPSEIIINDINWVKFTNTNAWEEACGKIFFSEPPTFGMKMYQIISNDEIHLSLHYLLYLAGCSIIATGNHKLQDHPNIKILKDNLIWAAMLSFNVKKIEKRFEKTKISKSYINDVFAKTKGQFNLEVLKRCFETAESSHGHTVVGEQVEAPQEHEHKTQPNKQRNNTESSHVHTVVRKKVVTPQTHEHKTQPGDQSNKIETPQVHKAIELHDETTDTDLRTSPLDGQTHKGEPSHGHAGVEPPLLDTDMLTPLLGGGESSHELTAEDDLSTPLLDKKPKDPSKSSLTSYFKGKLNKLGIAKRSITNVFLGNQKRLKRMVENGSSSKSNPKGEKLTKEDCGIWLAPMWFGFQLMLFVLGWMLLSIHYQIYI</sequence>
<keyword evidence="4" id="KW-1185">Reference proteome</keyword>
<evidence type="ECO:0000313" key="4">
    <source>
        <dbReference type="Proteomes" id="UP000095281"/>
    </source>
</evidence>
<name>A0A1I8BPQ0_MELHA</name>
<feature type="transmembrane region" description="Helical" evidence="2">
    <location>
        <begin position="551"/>
        <end position="571"/>
    </location>
</feature>
<reference evidence="5" key="1">
    <citation type="submission" date="2016-11" db="UniProtKB">
        <authorList>
            <consortium name="WormBaseParasite"/>
        </authorList>
    </citation>
    <scope>IDENTIFICATION</scope>
</reference>
<dbReference type="Proteomes" id="UP000095281">
    <property type="component" value="Unplaced"/>
</dbReference>
<evidence type="ECO:0000256" key="3">
    <source>
        <dbReference type="SAM" id="SignalP"/>
    </source>
</evidence>
<feature type="chain" id="PRO_5009316034" evidence="3">
    <location>
        <begin position="28"/>
        <end position="579"/>
    </location>
</feature>
<evidence type="ECO:0000256" key="1">
    <source>
        <dbReference type="SAM" id="MobiDB-lite"/>
    </source>
</evidence>
<evidence type="ECO:0000256" key="2">
    <source>
        <dbReference type="SAM" id="Phobius"/>
    </source>
</evidence>